<keyword evidence="2" id="KW-1185">Reference proteome</keyword>
<comment type="caution">
    <text evidence="1">The sequence shown here is derived from an EMBL/GenBank/DDBJ whole genome shotgun (WGS) entry which is preliminary data.</text>
</comment>
<dbReference type="Proteomes" id="UP000803844">
    <property type="component" value="Unassembled WGS sequence"/>
</dbReference>
<proteinExistence type="predicted"/>
<organism evidence="1 2">
    <name type="scientific">Cryphonectria parasitica (strain ATCC 38755 / EP155)</name>
    <dbReference type="NCBI Taxonomy" id="660469"/>
    <lineage>
        <taxon>Eukaryota</taxon>
        <taxon>Fungi</taxon>
        <taxon>Dikarya</taxon>
        <taxon>Ascomycota</taxon>
        <taxon>Pezizomycotina</taxon>
        <taxon>Sordariomycetes</taxon>
        <taxon>Sordariomycetidae</taxon>
        <taxon>Diaporthales</taxon>
        <taxon>Cryphonectriaceae</taxon>
        <taxon>Cryphonectria-Endothia species complex</taxon>
        <taxon>Cryphonectria</taxon>
    </lineage>
</organism>
<evidence type="ECO:0000313" key="2">
    <source>
        <dbReference type="Proteomes" id="UP000803844"/>
    </source>
</evidence>
<evidence type="ECO:0000313" key="1">
    <source>
        <dbReference type="EMBL" id="KAF3770613.1"/>
    </source>
</evidence>
<dbReference type="RefSeq" id="XP_040781574.1">
    <property type="nucleotide sequence ID" value="XM_040916334.1"/>
</dbReference>
<accession>A0A9P5CTR2</accession>
<reference evidence="1" key="1">
    <citation type="journal article" date="2020" name="Phytopathology">
        <title>Genome sequence of the chestnut blight fungus Cryphonectria parasitica EP155: A fundamental resource for an archetypical invasive plant pathogen.</title>
        <authorList>
            <person name="Crouch J.A."/>
            <person name="Dawe A."/>
            <person name="Aerts A."/>
            <person name="Barry K."/>
            <person name="Churchill A.C.L."/>
            <person name="Grimwood J."/>
            <person name="Hillman B."/>
            <person name="Milgroom M.G."/>
            <person name="Pangilinan J."/>
            <person name="Smith M."/>
            <person name="Salamov A."/>
            <person name="Schmutz J."/>
            <person name="Yadav J."/>
            <person name="Grigoriev I.V."/>
            <person name="Nuss D."/>
        </authorList>
    </citation>
    <scope>NUCLEOTIDE SEQUENCE</scope>
    <source>
        <strain evidence="1">EP155</strain>
    </source>
</reference>
<dbReference type="OrthoDB" id="5099098at2759"/>
<name>A0A9P5CTR2_CRYP1</name>
<gene>
    <name evidence="1" type="ORF">M406DRAFT_245447</name>
</gene>
<sequence>FEKMKYALHCSITCMKELNHMKAKKAEAERIYIAAEVQAVVAEKSAVVTGDSSFEGFDWNSVDLGDSVVDWLGFLKSEISEASGFRFGAERLF</sequence>
<dbReference type="EMBL" id="MU032344">
    <property type="protein sequence ID" value="KAF3770613.1"/>
    <property type="molecule type" value="Genomic_DNA"/>
</dbReference>
<dbReference type="AlphaFoldDB" id="A0A9P5CTR2"/>
<protein>
    <submittedName>
        <fullName evidence="1">Uncharacterized protein</fullName>
    </submittedName>
</protein>
<feature type="non-terminal residue" evidence="1">
    <location>
        <position position="1"/>
    </location>
</feature>
<dbReference type="GeneID" id="63833463"/>